<evidence type="ECO:0000259" key="10">
    <source>
        <dbReference type="Pfam" id="PF08389"/>
    </source>
</evidence>
<feature type="domain" description="Exportin-T C-terminal" evidence="11">
    <location>
        <begin position="373"/>
        <end position="1059"/>
    </location>
</feature>
<dbReference type="Gene3D" id="1.25.10.10">
    <property type="entry name" value="Leucine-rich Repeat Variant"/>
    <property type="match status" value="1"/>
</dbReference>
<dbReference type="InterPro" id="IPR040017">
    <property type="entry name" value="XPOT"/>
</dbReference>
<dbReference type="GO" id="GO:0000049">
    <property type="term" value="F:tRNA binding"/>
    <property type="evidence" value="ECO:0007669"/>
    <property type="project" value="UniProtKB-UniRule"/>
</dbReference>
<keyword evidence="5 9" id="KW-0963">Cytoplasm</keyword>
<dbReference type="GO" id="GO:0005643">
    <property type="term" value="C:nuclear pore"/>
    <property type="evidence" value="ECO:0007669"/>
    <property type="project" value="TreeGrafter"/>
</dbReference>
<evidence type="ECO:0000256" key="5">
    <source>
        <dbReference type="ARBA" id="ARBA00022490"/>
    </source>
</evidence>
<evidence type="ECO:0000256" key="4">
    <source>
        <dbReference type="ARBA" id="ARBA00022448"/>
    </source>
</evidence>
<evidence type="ECO:0000256" key="3">
    <source>
        <dbReference type="ARBA" id="ARBA00018928"/>
    </source>
</evidence>
<keyword evidence="6 9" id="KW-0820">tRNA-binding</keyword>
<evidence type="ECO:0000313" key="13">
    <source>
        <dbReference type="Proteomes" id="UP000313359"/>
    </source>
</evidence>
<dbReference type="InterPro" id="IPR045546">
    <property type="entry name" value="Exportin-T_C"/>
</dbReference>
<evidence type="ECO:0000256" key="1">
    <source>
        <dbReference type="ARBA" id="ARBA00004496"/>
    </source>
</evidence>
<evidence type="ECO:0000259" key="11">
    <source>
        <dbReference type="Pfam" id="PF19282"/>
    </source>
</evidence>
<keyword evidence="7 9" id="KW-0694">RNA-binding</keyword>
<proteinExistence type="inferred from homology"/>
<name>A0A5C2SAD6_9APHY</name>
<dbReference type="PANTHER" id="PTHR15952:SF11">
    <property type="entry name" value="EXPORTIN-T"/>
    <property type="match status" value="1"/>
</dbReference>
<dbReference type="GO" id="GO:0016363">
    <property type="term" value="C:nuclear matrix"/>
    <property type="evidence" value="ECO:0007669"/>
    <property type="project" value="TreeGrafter"/>
</dbReference>
<comment type="subcellular location">
    <subcellularLocation>
        <location evidence="1 9">Cytoplasm</location>
    </subcellularLocation>
    <subcellularLocation>
        <location evidence="9">Nucleus</location>
    </subcellularLocation>
    <text evidence="9">Shuttles between the nucleus and the cytoplasm.</text>
</comment>
<sequence length="1065" mass="119227">MDQDLNQFVQAILIASDPLQSSLHQQALEYLSAIQQNPTTWRLALAVFVEAGPNGGRKHPPQVRFFALRVLDDFLDNRFEPLDDDTFQTLQQSLLNYIQSEYLFGPAESAAPFLRNKFAHTLTLFFLCTYIDKWPTFFTDFFALIHPPESTSSTTFNPHISLLLFHLILEISGEVADQVIKAARQFSPARHARDGRVRDAVRERDAARINEAVLTIVADGVERMGRLRKSGTASASERELDSAIEVVDWGIRTFASYVGWIDINLTVTRDTVPLLFTLLSDPSLPIRLATAVALTRIIAKGLKEPADKLQLIKVLSLGQVLGALEERTRAEQRSRGSDTDEGEESYREALGKLLNVLGLELCKLTDDCPDQSVRPEAAQLLNQILPVMLRFLADEYDDTCSTVFPLLQTILLSYKRQRKSSTEPLEPSKRSFLSSLLTVILEKLKWDEEADPEDMDEDDKAAFEDLRKELRTFMDSILIIDPDLVTDAVRTLALNTLTAYQNGVALKWNDAELAVYLVFIFGEINKSGGKGRAAFCQAPAVDREKRKETDYSEYPLTSHGEMLYALVQSGISTYPHKTVDMQFFETVARYGDFFKVRKECIMPTLQAMLDVRGLRSPESSIRSRVFYLFYRFIRENRNEISPALAVSLLEGFRDLLVIQVELPELESTESQDILREAVTAPSTFDSQLYLFEAAGTLVSLLHKTPEQATALLLSVVRPLLDELSAGLQTVKGPDDVLAILRVHHVIMALGNIAKGFPEYPNPVPEGYVAPHLDVFREVGQAILVCLEAMNVFRVVRDATRFAFARILASTGSAVAQLIPALMANLLAHFEPTELIDFMNFIGLSIHKLQEDMLDVLDQLIGPLSAHINGILAQPVTGTDDQVTQVDTKRAYLGLLISIISSKLHTVFISDRNKGQLEGLLESMLRLAEDPSDPSSERAVFSFLGRCVAVWAEPSKAPGGQQVFPGFERFVYERVVPTAFAVLSLPQFNIKDGQIVLVLQEIANFLQTVSKTRGQEAFDFLVNVFLPSQNWPQPTAVEFATKMRELDPKAFRKYFTDFVRASRAGS</sequence>
<keyword evidence="4 9" id="KW-0813">Transport</keyword>
<dbReference type="SUPFAM" id="SSF48371">
    <property type="entry name" value="ARM repeat"/>
    <property type="match status" value="1"/>
</dbReference>
<gene>
    <name evidence="12" type="ORF">L227DRAFT_502457</name>
</gene>
<reference evidence="12" key="1">
    <citation type="journal article" date="2018" name="Genome Biol. Evol.">
        <title>Genomics and development of Lentinus tigrinus, a white-rot wood-decaying mushroom with dimorphic fruiting bodies.</title>
        <authorList>
            <person name="Wu B."/>
            <person name="Xu Z."/>
            <person name="Knudson A."/>
            <person name="Carlson A."/>
            <person name="Chen N."/>
            <person name="Kovaka S."/>
            <person name="LaButti K."/>
            <person name="Lipzen A."/>
            <person name="Pennachio C."/>
            <person name="Riley R."/>
            <person name="Schakwitz W."/>
            <person name="Umezawa K."/>
            <person name="Ohm R.A."/>
            <person name="Grigoriev I.V."/>
            <person name="Nagy L.G."/>
            <person name="Gibbons J."/>
            <person name="Hibbett D."/>
        </authorList>
    </citation>
    <scope>NUCLEOTIDE SEQUENCE [LARGE SCALE GENOMIC DNA]</scope>
    <source>
        <strain evidence="12">ALCF2SS1-6</strain>
    </source>
</reference>
<evidence type="ECO:0000256" key="6">
    <source>
        <dbReference type="ARBA" id="ARBA00022555"/>
    </source>
</evidence>
<accession>A0A5C2SAD6</accession>
<evidence type="ECO:0000256" key="8">
    <source>
        <dbReference type="ARBA" id="ARBA00023242"/>
    </source>
</evidence>
<dbReference type="Proteomes" id="UP000313359">
    <property type="component" value="Unassembled WGS sequence"/>
</dbReference>
<dbReference type="GO" id="GO:0031267">
    <property type="term" value="F:small GTPase binding"/>
    <property type="evidence" value="ECO:0007669"/>
    <property type="project" value="InterPro"/>
</dbReference>
<evidence type="ECO:0000313" key="12">
    <source>
        <dbReference type="EMBL" id="RPD60094.1"/>
    </source>
</evidence>
<dbReference type="AlphaFoldDB" id="A0A5C2SAD6"/>
<comment type="similarity">
    <text evidence="2 9">Belongs to the exportin family.</text>
</comment>
<dbReference type="InterPro" id="IPR016024">
    <property type="entry name" value="ARM-type_fold"/>
</dbReference>
<evidence type="ECO:0000256" key="2">
    <source>
        <dbReference type="ARBA" id="ARBA00009466"/>
    </source>
</evidence>
<dbReference type="PANTHER" id="PTHR15952">
    <property type="entry name" value="EXPORTIN-T/LOS1"/>
    <property type="match status" value="1"/>
</dbReference>
<evidence type="ECO:0000256" key="7">
    <source>
        <dbReference type="ARBA" id="ARBA00022884"/>
    </source>
</evidence>
<dbReference type="Pfam" id="PF19282">
    <property type="entry name" value="Exportin-T"/>
    <property type="match status" value="1"/>
</dbReference>
<organism evidence="12 13">
    <name type="scientific">Lentinus tigrinus ALCF2SS1-6</name>
    <dbReference type="NCBI Taxonomy" id="1328759"/>
    <lineage>
        <taxon>Eukaryota</taxon>
        <taxon>Fungi</taxon>
        <taxon>Dikarya</taxon>
        <taxon>Basidiomycota</taxon>
        <taxon>Agaricomycotina</taxon>
        <taxon>Agaricomycetes</taxon>
        <taxon>Polyporales</taxon>
        <taxon>Polyporaceae</taxon>
        <taxon>Lentinus</taxon>
    </lineage>
</organism>
<dbReference type="Pfam" id="PF08389">
    <property type="entry name" value="Xpo1"/>
    <property type="match status" value="1"/>
</dbReference>
<comment type="function">
    <text evidence="9">tRNA nucleus export receptor which facilitates tRNA translocation across the nuclear pore complex.</text>
</comment>
<dbReference type="InterPro" id="IPR011989">
    <property type="entry name" value="ARM-like"/>
</dbReference>
<evidence type="ECO:0000256" key="9">
    <source>
        <dbReference type="RuleBase" id="RU366037"/>
    </source>
</evidence>
<dbReference type="EMBL" id="ML122267">
    <property type="protein sequence ID" value="RPD60094.1"/>
    <property type="molecule type" value="Genomic_DNA"/>
</dbReference>
<dbReference type="InterPro" id="IPR013598">
    <property type="entry name" value="Exportin-1/Importin-b-like"/>
</dbReference>
<protein>
    <recommendedName>
        <fullName evidence="3 9">Exportin-T</fullName>
    </recommendedName>
    <alternativeName>
        <fullName evidence="9">Exportin(tRNA)</fullName>
    </alternativeName>
    <alternativeName>
        <fullName evidence="9">tRNA exportin</fullName>
    </alternativeName>
</protein>
<dbReference type="GO" id="GO:0005737">
    <property type="term" value="C:cytoplasm"/>
    <property type="evidence" value="ECO:0007669"/>
    <property type="project" value="UniProtKB-SubCell"/>
</dbReference>
<dbReference type="STRING" id="1328759.A0A5C2SAD6"/>
<keyword evidence="13" id="KW-1185">Reference proteome</keyword>
<keyword evidence="8 9" id="KW-0539">Nucleus</keyword>
<feature type="domain" description="Exportin-1/Importin-beta-like" evidence="10">
    <location>
        <begin position="112"/>
        <end position="287"/>
    </location>
</feature>
<dbReference type="OrthoDB" id="26399at2759"/>
<dbReference type="GO" id="GO:0071528">
    <property type="term" value="P:tRNA re-export from nucleus"/>
    <property type="evidence" value="ECO:0007669"/>
    <property type="project" value="UniProtKB-UniRule"/>
</dbReference>